<gene>
    <name evidence="5" type="primary">opuCA</name>
    <name evidence="5" type="ORF">MFFC18_43530</name>
</gene>
<proteinExistence type="predicted"/>
<dbReference type="Pfam" id="PF00571">
    <property type="entry name" value="CBS"/>
    <property type="match status" value="2"/>
</dbReference>
<dbReference type="OrthoDB" id="247273at2"/>
<keyword evidence="5" id="KW-0547">Nucleotide-binding</keyword>
<evidence type="ECO:0000313" key="5">
    <source>
        <dbReference type="EMBL" id="QEG24434.1"/>
    </source>
</evidence>
<feature type="domain" description="CBS" evidence="4">
    <location>
        <begin position="168"/>
        <end position="225"/>
    </location>
</feature>
<dbReference type="Gene3D" id="3.10.580.10">
    <property type="entry name" value="CBS-domain"/>
    <property type="match status" value="1"/>
</dbReference>
<reference evidence="5 6" key="1">
    <citation type="submission" date="2019-08" db="EMBL/GenBank/DDBJ databases">
        <title>Deep-cultivation of Planctomycetes and their phenomic and genomic characterization uncovers novel biology.</title>
        <authorList>
            <person name="Wiegand S."/>
            <person name="Jogler M."/>
            <person name="Boedeker C."/>
            <person name="Pinto D."/>
            <person name="Vollmers J."/>
            <person name="Rivas-Marin E."/>
            <person name="Kohn T."/>
            <person name="Peeters S.H."/>
            <person name="Heuer A."/>
            <person name="Rast P."/>
            <person name="Oberbeckmann S."/>
            <person name="Bunk B."/>
            <person name="Jeske O."/>
            <person name="Meyerdierks A."/>
            <person name="Storesund J.E."/>
            <person name="Kallscheuer N."/>
            <person name="Luecker S."/>
            <person name="Lage O.M."/>
            <person name="Pohl T."/>
            <person name="Merkel B.J."/>
            <person name="Hornburger P."/>
            <person name="Mueller R.-W."/>
            <person name="Bruemmer F."/>
            <person name="Labrenz M."/>
            <person name="Spormann A.M."/>
            <person name="Op den Camp H."/>
            <person name="Overmann J."/>
            <person name="Amann R."/>
            <person name="Jetten M.S.M."/>
            <person name="Mascher T."/>
            <person name="Medema M.H."/>
            <person name="Devos D.P."/>
            <person name="Kaster A.-K."/>
            <person name="Ovreas L."/>
            <person name="Rohde M."/>
            <person name="Galperin M.Y."/>
            <person name="Jogler C."/>
        </authorList>
    </citation>
    <scope>NUCLEOTIDE SEQUENCE [LARGE SCALE GENOMIC DNA]</scope>
    <source>
        <strain evidence="5 6">FC18</strain>
    </source>
</reference>
<dbReference type="AlphaFoldDB" id="A0A5B9PDS3"/>
<evidence type="ECO:0000259" key="4">
    <source>
        <dbReference type="PROSITE" id="PS51371"/>
    </source>
</evidence>
<keyword evidence="6" id="KW-1185">Reference proteome</keyword>
<protein>
    <submittedName>
        <fullName evidence="5">Carnitine transport ATP-binding protein OpuCA</fullName>
    </submittedName>
</protein>
<dbReference type="PANTHER" id="PTHR43080:SF2">
    <property type="entry name" value="CBS DOMAIN-CONTAINING PROTEIN"/>
    <property type="match status" value="1"/>
</dbReference>
<evidence type="ECO:0000256" key="1">
    <source>
        <dbReference type="ARBA" id="ARBA00023122"/>
    </source>
</evidence>
<accession>A0A5B9PDS3</accession>
<dbReference type="Proteomes" id="UP000322214">
    <property type="component" value="Chromosome"/>
</dbReference>
<evidence type="ECO:0000313" key="6">
    <source>
        <dbReference type="Proteomes" id="UP000322214"/>
    </source>
</evidence>
<evidence type="ECO:0000256" key="3">
    <source>
        <dbReference type="SAM" id="Phobius"/>
    </source>
</evidence>
<dbReference type="SUPFAM" id="SSF54631">
    <property type="entry name" value="CBS-domain pair"/>
    <property type="match status" value="1"/>
</dbReference>
<keyword evidence="3" id="KW-0472">Membrane</keyword>
<feature type="domain" description="CBS" evidence="4">
    <location>
        <begin position="226"/>
        <end position="284"/>
    </location>
</feature>
<evidence type="ECO:0000256" key="2">
    <source>
        <dbReference type="PROSITE-ProRule" id="PRU00703"/>
    </source>
</evidence>
<name>A0A5B9PDS3_9BACT</name>
<dbReference type="GO" id="GO:0005524">
    <property type="term" value="F:ATP binding"/>
    <property type="evidence" value="ECO:0007669"/>
    <property type="project" value="UniProtKB-KW"/>
</dbReference>
<dbReference type="EMBL" id="CP042912">
    <property type="protein sequence ID" value="QEG24434.1"/>
    <property type="molecule type" value="Genomic_DNA"/>
</dbReference>
<sequence>MPIRNHRNRDRRGATVVEYLAVAYLIIAGTVCLYSLFQPTLQSSLSQVDHSLDEHQVAKGPAAILAESSPENRETSLKAMQQDRRIWYVAVFAVLGLIGIGIMYLRLAQKRHKEKETLGAAMRAEPVSEKRISAALQKVFRKRVSMRRSLSDNWKVLFEGKARVSDFMTENLITIRPDNTPGEARSILGEAGYRRMVVVDESNIVVGVVSVKDLARKSGRLVSDVMSRNPITVGKDLPIGRAVSILLKSRISCLPVVENGRLAGLITSSDLIMMLQCVLMILEEVPFQQAASEQQVASEGLPLAELSCADNSRMLAPQVFGSETEPFQSAGLDS</sequence>
<feature type="transmembrane region" description="Helical" evidence="3">
    <location>
        <begin position="16"/>
        <end position="37"/>
    </location>
</feature>
<dbReference type="RefSeq" id="WP_075083987.1">
    <property type="nucleotide sequence ID" value="NZ_CP042912.1"/>
</dbReference>
<keyword evidence="3" id="KW-0812">Transmembrane</keyword>
<keyword evidence="5" id="KW-0067">ATP-binding</keyword>
<dbReference type="InterPro" id="IPR051257">
    <property type="entry name" value="Diverse_CBS-Domain"/>
</dbReference>
<keyword evidence="1 2" id="KW-0129">CBS domain</keyword>
<dbReference type="PROSITE" id="PS51371">
    <property type="entry name" value="CBS"/>
    <property type="match status" value="2"/>
</dbReference>
<organism evidence="5 6">
    <name type="scientific">Mariniblastus fucicola</name>
    <dbReference type="NCBI Taxonomy" id="980251"/>
    <lineage>
        <taxon>Bacteria</taxon>
        <taxon>Pseudomonadati</taxon>
        <taxon>Planctomycetota</taxon>
        <taxon>Planctomycetia</taxon>
        <taxon>Pirellulales</taxon>
        <taxon>Pirellulaceae</taxon>
        <taxon>Mariniblastus</taxon>
    </lineage>
</organism>
<dbReference type="KEGG" id="mff:MFFC18_43530"/>
<dbReference type="PANTHER" id="PTHR43080">
    <property type="entry name" value="CBS DOMAIN-CONTAINING PROTEIN CBSX3, MITOCHONDRIAL"/>
    <property type="match status" value="1"/>
</dbReference>
<feature type="transmembrane region" description="Helical" evidence="3">
    <location>
        <begin position="86"/>
        <end position="105"/>
    </location>
</feature>
<dbReference type="STRING" id="980251.GCA_001642875_01218"/>
<dbReference type="SMART" id="SM00116">
    <property type="entry name" value="CBS"/>
    <property type="match status" value="2"/>
</dbReference>
<dbReference type="InterPro" id="IPR000644">
    <property type="entry name" value="CBS_dom"/>
</dbReference>
<dbReference type="InterPro" id="IPR046342">
    <property type="entry name" value="CBS_dom_sf"/>
</dbReference>
<keyword evidence="3" id="KW-1133">Transmembrane helix</keyword>